<dbReference type="AlphaFoldDB" id="A0ABD2PSX4"/>
<dbReference type="GO" id="GO:0006811">
    <property type="term" value="P:monoatomic ion transport"/>
    <property type="evidence" value="ECO:0007669"/>
    <property type="project" value="UniProtKB-KW"/>
</dbReference>
<reference evidence="4 5" key="1">
    <citation type="submission" date="2024-11" db="EMBL/GenBank/DDBJ databases">
        <title>Adaptive evolution of stress response genes in parasites aligns with host niche diversity.</title>
        <authorList>
            <person name="Hahn C."/>
            <person name="Resl P."/>
        </authorList>
    </citation>
    <scope>NUCLEOTIDE SEQUENCE [LARGE SCALE GENOMIC DNA]</scope>
    <source>
        <strain evidence="4">EGGRZ-B1_66</strain>
        <tissue evidence="4">Body</tissue>
    </source>
</reference>
<evidence type="ECO:0000256" key="2">
    <source>
        <dbReference type="ARBA" id="ARBA00022448"/>
    </source>
</evidence>
<evidence type="ECO:0008006" key="6">
    <source>
        <dbReference type="Google" id="ProtNLM"/>
    </source>
</evidence>
<accession>A0ABD2PSX4</accession>
<dbReference type="EMBL" id="JBJKFK010003346">
    <property type="protein sequence ID" value="KAL3309997.1"/>
    <property type="molecule type" value="Genomic_DNA"/>
</dbReference>
<dbReference type="Gene3D" id="6.10.250.1620">
    <property type="match status" value="1"/>
</dbReference>
<name>A0ABD2PSX4_9PLAT</name>
<keyword evidence="2" id="KW-0813">Transport</keyword>
<evidence type="ECO:0000313" key="4">
    <source>
        <dbReference type="EMBL" id="KAL3309997.1"/>
    </source>
</evidence>
<dbReference type="Gene3D" id="3.30.2320.30">
    <property type="entry name" value="ATP synthase, E subunit, C-terminal"/>
    <property type="match status" value="1"/>
</dbReference>
<protein>
    <recommendedName>
        <fullName evidence="6">V-type proton ATPase subunit E</fullName>
    </recommendedName>
</protein>
<evidence type="ECO:0000256" key="1">
    <source>
        <dbReference type="ARBA" id="ARBA00005901"/>
    </source>
</evidence>
<dbReference type="InterPro" id="IPR038495">
    <property type="entry name" value="ATPase_E_C"/>
</dbReference>
<proteinExistence type="inferred from homology"/>
<dbReference type="InterPro" id="IPR002842">
    <property type="entry name" value="ATPase_V1_Esu"/>
</dbReference>
<dbReference type="Proteomes" id="UP001626550">
    <property type="component" value="Unassembled WGS sequence"/>
</dbReference>
<organism evidence="4 5">
    <name type="scientific">Cichlidogyrus casuarinus</name>
    <dbReference type="NCBI Taxonomy" id="1844966"/>
    <lineage>
        <taxon>Eukaryota</taxon>
        <taxon>Metazoa</taxon>
        <taxon>Spiralia</taxon>
        <taxon>Lophotrochozoa</taxon>
        <taxon>Platyhelminthes</taxon>
        <taxon>Monogenea</taxon>
        <taxon>Monopisthocotylea</taxon>
        <taxon>Dactylogyridea</taxon>
        <taxon>Ancyrocephalidae</taxon>
        <taxon>Cichlidogyrus</taxon>
    </lineage>
</organism>
<comment type="similarity">
    <text evidence="1">Belongs to the V-ATPase E subunit family.</text>
</comment>
<keyword evidence="3" id="KW-0406">Ion transport</keyword>
<dbReference type="Pfam" id="PF01991">
    <property type="entry name" value="vATP-synt_E"/>
    <property type="match status" value="1"/>
</dbReference>
<sequence length="226" mass="26306">MTLNETDVQKQLTHMKEFIALEAHEKCSEIDTKAEEEFQIEKSKLVQNQRLKIMELYSKKEKQLELAKKIQDSNLMNQSRIKILQSREKHIQMLLNEAREKLKEKTKDRAAYKKTLVGLIVQGLFQLLEKEVTLRCVRRDHDLVVEALKTALQDYTAKTKQPVNVKVDENNWLPDSVSGGIILVTNSNKITVVNTLESRLDQISDHLMPRIREILFGPNPNRKFKD</sequence>
<dbReference type="PANTHER" id="PTHR45715">
    <property type="entry name" value="ATPASE H+-TRANSPORTING V1 SUBUNIT E1A-RELATED"/>
    <property type="match status" value="1"/>
</dbReference>
<dbReference type="SUPFAM" id="SSF160527">
    <property type="entry name" value="V-type ATPase subunit E-like"/>
    <property type="match status" value="1"/>
</dbReference>
<keyword evidence="5" id="KW-1185">Reference proteome</keyword>
<evidence type="ECO:0000256" key="3">
    <source>
        <dbReference type="ARBA" id="ARBA00023065"/>
    </source>
</evidence>
<gene>
    <name evidence="4" type="ORF">Ciccas_011445</name>
</gene>
<comment type="caution">
    <text evidence="4">The sequence shown here is derived from an EMBL/GenBank/DDBJ whole genome shotgun (WGS) entry which is preliminary data.</text>
</comment>
<dbReference type="HAMAP" id="MF_00311">
    <property type="entry name" value="ATP_synth_E_arch"/>
    <property type="match status" value="1"/>
</dbReference>
<evidence type="ECO:0000313" key="5">
    <source>
        <dbReference type="Proteomes" id="UP001626550"/>
    </source>
</evidence>